<feature type="compositionally biased region" description="Polar residues" evidence="17">
    <location>
        <begin position="1"/>
        <end position="11"/>
    </location>
</feature>
<keyword evidence="13" id="KW-0458">Lysosome</keyword>
<evidence type="ECO:0000313" key="19">
    <source>
        <dbReference type="EMBL" id="ESO98377.1"/>
    </source>
</evidence>
<evidence type="ECO:0000256" key="4">
    <source>
        <dbReference type="ARBA" id="ARBA00004496"/>
    </source>
</evidence>
<dbReference type="AlphaFoldDB" id="V4AMK9"/>
<accession>V4AMK9</accession>
<reference evidence="19 20" key="1">
    <citation type="journal article" date="2013" name="Nature">
        <title>Insights into bilaterian evolution from three spiralian genomes.</title>
        <authorList>
            <person name="Simakov O."/>
            <person name="Marletaz F."/>
            <person name="Cho S.J."/>
            <person name="Edsinger-Gonzales E."/>
            <person name="Havlak P."/>
            <person name="Hellsten U."/>
            <person name="Kuo D.H."/>
            <person name="Larsson T."/>
            <person name="Lv J."/>
            <person name="Arendt D."/>
            <person name="Savage R."/>
            <person name="Osoegawa K."/>
            <person name="de Jong P."/>
            <person name="Grimwood J."/>
            <person name="Chapman J.A."/>
            <person name="Shapiro H."/>
            <person name="Aerts A."/>
            <person name="Otillar R.P."/>
            <person name="Terry A.Y."/>
            <person name="Boore J.L."/>
            <person name="Grigoriev I.V."/>
            <person name="Lindberg D.R."/>
            <person name="Seaver E.C."/>
            <person name="Weisblat D.A."/>
            <person name="Putnam N.H."/>
            <person name="Rokhsar D.S."/>
        </authorList>
    </citation>
    <scope>NUCLEOTIDE SEQUENCE [LARGE SCALE GENOMIC DNA]</scope>
</reference>
<dbReference type="GO" id="GO:0035091">
    <property type="term" value="F:phosphatidylinositol binding"/>
    <property type="evidence" value="ECO:0007669"/>
    <property type="project" value="InterPro"/>
</dbReference>
<evidence type="ECO:0000256" key="5">
    <source>
        <dbReference type="ARBA" id="ARBA00022448"/>
    </source>
</evidence>
<dbReference type="GO" id="GO:0031901">
    <property type="term" value="C:early endosome membrane"/>
    <property type="evidence" value="ECO:0007669"/>
    <property type="project" value="UniProtKB-SubCell"/>
</dbReference>
<evidence type="ECO:0000256" key="13">
    <source>
        <dbReference type="ARBA" id="ARBA00023228"/>
    </source>
</evidence>
<feature type="region of interest" description="Disordered" evidence="17">
    <location>
        <begin position="1"/>
        <end position="32"/>
    </location>
</feature>
<feature type="compositionally biased region" description="Low complexity" evidence="17">
    <location>
        <begin position="408"/>
        <end position="420"/>
    </location>
</feature>
<dbReference type="SUPFAM" id="SSF64268">
    <property type="entry name" value="PX domain"/>
    <property type="match status" value="1"/>
</dbReference>
<proteinExistence type="predicted"/>
<dbReference type="GO" id="GO:0031902">
    <property type="term" value="C:late endosome membrane"/>
    <property type="evidence" value="ECO:0007669"/>
    <property type="project" value="UniProtKB-SubCell"/>
</dbReference>
<keyword evidence="11" id="KW-0446">Lipid-binding</keyword>
<gene>
    <name evidence="19" type="ORF">LOTGIDRAFT_159182</name>
</gene>
<dbReference type="GeneID" id="20237983"/>
<dbReference type="OrthoDB" id="76516at2759"/>
<evidence type="ECO:0000256" key="2">
    <source>
        <dbReference type="ARBA" id="ARBA00004371"/>
    </source>
</evidence>
<dbReference type="RefSeq" id="XP_009051071.1">
    <property type="nucleotide sequence ID" value="XM_009052823.1"/>
</dbReference>
<dbReference type="HOGENOM" id="CLU_642955_0_0_1"/>
<dbReference type="SMART" id="SM00312">
    <property type="entry name" value="PX"/>
    <property type="match status" value="1"/>
</dbReference>
<feature type="compositionally biased region" description="Low complexity" evidence="17">
    <location>
        <begin position="12"/>
        <end position="25"/>
    </location>
</feature>
<dbReference type="GO" id="GO:0008333">
    <property type="term" value="P:endosome to lysosome transport"/>
    <property type="evidence" value="ECO:0007669"/>
    <property type="project" value="TreeGrafter"/>
</dbReference>
<dbReference type="Pfam" id="PF00787">
    <property type="entry name" value="PX"/>
    <property type="match status" value="1"/>
</dbReference>
<evidence type="ECO:0000256" key="11">
    <source>
        <dbReference type="ARBA" id="ARBA00023121"/>
    </source>
</evidence>
<dbReference type="InterPro" id="IPR036871">
    <property type="entry name" value="PX_dom_sf"/>
</dbReference>
<comment type="subcellular location">
    <subcellularLocation>
        <location evidence="4">Cytoplasm</location>
    </subcellularLocation>
    <subcellularLocation>
        <location evidence="1">Early endosome membrane</location>
    </subcellularLocation>
    <subcellularLocation>
        <location evidence="3">Late endosome membrane</location>
        <topology evidence="3">Peripheral membrane protein</topology>
        <orientation evidence="3">Cytoplasmic side</orientation>
    </subcellularLocation>
    <subcellularLocation>
        <location evidence="2">Lysosome</location>
    </subcellularLocation>
</comment>
<evidence type="ECO:0000256" key="15">
    <source>
        <dbReference type="ARBA" id="ARBA00071931"/>
    </source>
</evidence>
<evidence type="ECO:0000256" key="3">
    <source>
        <dbReference type="ARBA" id="ARBA00004492"/>
    </source>
</evidence>
<keyword evidence="8" id="KW-0967">Endosome</keyword>
<dbReference type="Proteomes" id="UP000030746">
    <property type="component" value="Unassembled WGS sequence"/>
</dbReference>
<dbReference type="PANTHER" id="PTHR22999">
    <property type="entry name" value="PX SERINE/THREONINE KINASE PXK"/>
    <property type="match status" value="1"/>
</dbReference>
<dbReference type="KEGG" id="lgi:LOTGIDRAFT_159182"/>
<dbReference type="FunFam" id="3.30.1520.10:FF:000011">
    <property type="entry name" value="Putative sorting nexin-16"/>
    <property type="match status" value="1"/>
</dbReference>
<evidence type="ECO:0000256" key="10">
    <source>
        <dbReference type="ARBA" id="ARBA00023054"/>
    </source>
</evidence>
<keyword evidence="6" id="KW-0963">Cytoplasm</keyword>
<keyword evidence="7" id="KW-0597">Phosphoprotein</keyword>
<dbReference type="CTD" id="20237983"/>
<feature type="region of interest" description="Disordered" evidence="17">
    <location>
        <begin position="372"/>
        <end position="427"/>
    </location>
</feature>
<feature type="coiled-coil region" evidence="16">
    <location>
        <begin position="302"/>
        <end position="350"/>
    </location>
</feature>
<dbReference type="InterPro" id="IPR051837">
    <property type="entry name" value="SortingNexin/PXDomain-PKLike"/>
</dbReference>
<dbReference type="PANTHER" id="PTHR22999:SF23">
    <property type="entry name" value="SORTING NEXIN-16"/>
    <property type="match status" value="1"/>
</dbReference>
<keyword evidence="12" id="KW-0472">Membrane</keyword>
<feature type="compositionally biased region" description="Polar residues" evidence="17">
    <location>
        <begin position="372"/>
        <end position="385"/>
    </location>
</feature>
<dbReference type="PROSITE" id="PS50195">
    <property type="entry name" value="PX"/>
    <property type="match status" value="1"/>
</dbReference>
<organism evidence="19 20">
    <name type="scientific">Lottia gigantea</name>
    <name type="common">Giant owl limpet</name>
    <dbReference type="NCBI Taxonomy" id="225164"/>
    <lineage>
        <taxon>Eukaryota</taxon>
        <taxon>Metazoa</taxon>
        <taxon>Spiralia</taxon>
        <taxon>Lophotrochozoa</taxon>
        <taxon>Mollusca</taxon>
        <taxon>Gastropoda</taxon>
        <taxon>Patellogastropoda</taxon>
        <taxon>Lottioidea</taxon>
        <taxon>Lottiidae</taxon>
        <taxon>Lottia</taxon>
    </lineage>
</organism>
<keyword evidence="5" id="KW-0813">Transport</keyword>
<evidence type="ECO:0000256" key="16">
    <source>
        <dbReference type="SAM" id="Coils"/>
    </source>
</evidence>
<name>V4AMK9_LOTGI</name>
<comment type="subunit">
    <text evidence="14">Homooligomer. Interacts with EGFR.</text>
</comment>
<dbReference type="EMBL" id="KB201262">
    <property type="protein sequence ID" value="ESO98377.1"/>
    <property type="molecule type" value="Genomic_DNA"/>
</dbReference>
<evidence type="ECO:0000256" key="7">
    <source>
        <dbReference type="ARBA" id="ARBA00022553"/>
    </source>
</evidence>
<dbReference type="GO" id="GO:0045022">
    <property type="term" value="P:early endosome to late endosome transport"/>
    <property type="evidence" value="ECO:0007669"/>
    <property type="project" value="TreeGrafter"/>
</dbReference>
<evidence type="ECO:0000256" key="12">
    <source>
        <dbReference type="ARBA" id="ARBA00023136"/>
    </source>
</evidence>
<evidence type="ECO:0000256" key="14">
    <source>
        <dbReference type="ARBA" id="ARBA00063452"/>
    </source>
</evidence>
<feature type="domain" description="PX" evidence="18">
    <location>
        <begin position="120"/>
        <end position="233"/>
    </location>
</feature>
<dbReference type="GO" id="GO:0006622">
    <property type="term" value="P:protein targeting to lysosome"/>
    <property type="evidence" value="ECO:0007669"/>
    <property type="project" value="TreeGrafter"/>
</dbReference>
<dbReference type="GO" id="GO:0005764">
    <property type="term" value="C:lysosome"/>
    <property type="evidence" value="ECO:0007669"/>
    <property type="project" value="UniProtKB-SubCell"/>
</dbReference>
<evidence type="ECO:0000256" key="9">
    <source>
        <dbReference type="ARBA" id="ARBA00022927"/>
    </source>
</evidence>
<keyword evidence="20" id="KW-1185">Reference proteome</keyword>
<dbReference type="Gene3D" id="3.30.1520.10">
    <property type="entry name" value="Phox-like domain"/>
    <property type="match status" value="1"/>
</dbReference>
<dbReference type="InterPro" id="IPR001683">
    <property type="entry name" value="PX_dom"/>
</dbReference>
<sequence length="427" mass="49215">MENTDNLSNRGSTQSLTQETTLTSTPIKSDDAPILHIEVPEIDVEEDEILSQSSTGAEIPSILITSEADPIEPEDVKVPILGYDVMEARSKFTKIYKTKGSKSKQSMPTEHPERSSLVDIAGIKVPIVGYEIMEQRERTIVYKIEIERSGFDRWFVFRRYNDFYQLNDKLKKIFPNFRLSLPPRRWFRSNYDREFLEERTLGLQAFLNNITGHKDICNCKEVREFFCFDDPPGPHDSLEESRTLSHFKTSCISICTLYPTLVILLYPTLKHPVFLFVDSIHLKTFCTSIYRLYPILRHPALCENLEETIYVLRRELDEKTEEIDILHDEIQLYKSQVEILTKELKEKKRDSSFVAMSPISNQISLAECDQVTSGTESDQSCSSSEGKLGKEERRVHFPLSEQEEPETPTETPTKTFTEIPSEATTET</sequence>
<evidence type="ECO:0000259" key="18">
    <source>
        <dbReference type="PROSITE" id="PS50195"/>
    </source>
</evidence>
<protein>
    <recommendedName>
        <fullName evidence="15">Sorting nexin-16</fullName>
    </recommendedName>
</protein>
<evidence type="ECO:0000313" key="20">
    <source>
        <dbReference type="Proteomes" id="UP000030746"/>
    </source>
</evidence>
<evidence type="ECO:0000256" key="17">
    <source>
        <dbReference type="SAM" id="MobiDB-lite"/>
    </source>
</evidence>
<evidence type="ECO:0000256" key="8">
    <source>
        <dbReference type="ARBA" id="ARBA00022753"/>
    </source>
</evidence>
<evidence type="ECO:0000256" key="6">
    <source>
        <dbReference type="ARBA" id="ARBA00022490"/>
    </source>
</evidence>
<dbReference type="STRING" id="225164.V4AMK9"/>
<keyword evidence="9" id="KW-0653">Protein transport</keyword>
<keyword evidence="10 16" id="KW-0175">Coiled coil</keyword>
<evidence type="ECO:0000256" key="1">
    <source>
        <dbReference type="ARBA" id="ARBA00004146"/>
    </source>
</evidence>